<protein>
    <submittedName>
        <fullName evidence="1">Uncharacterized protein</fullName>
    </submittedName>
</protein>
<dbReference type="EMBL" id="JBEAFC010000009">
    <property type="protein sequence ID" value="KAL1540705.1"/>
    <property type="molecule type" value="Genomic_DNA"/>
</dbReference>
<proteinExistence type="predicted"/>
<keyword evidence="2" id="KW-1185">Reference proteome</keyword>
<sequence>MLSFPIPFFPKFSQLLSLFQIGTRAHQFPHHPPSLSTCAIAACPLTEAQRRRRWEVSSHRLQRRCWCPHRIME</sequence>
<evidence type="ECO:0000313" key="1">
    <source>
        <dbReference type="EMBL" id="KAL1540705.1"/>
    </source>
</evidence>
<comment type="caution">
    <text evidence="1">The sequence shown here is derived from an EMBL/GenBank/DDBJ whole genome shotgun (WGS) entry which is preliminary data.</text>
</comment>
<dbReference type="AlphaFoldDB" id="A0ABD1G9B1"/>
<dbReference type="Proteomes" id="UP001567538">
    <property type="component" value="Unassembled WGS sequence"/>
</dbReference>
<evidence type="ECO:0000313" key="2">
    <source>
        <dbReference type="Proteomes" id="UP001567538"/>
    </source>
</evidence>
<accession>A0ABD1G9B1</accession>
<organism evidence="1 2">
    <name type="scientific">Salvia divinorum</name>
    <name type="common">Maria pastora</name>
    <name type="synonym">Diviner's sage</name>
    <dbReference type="NCBI Taxonomy" id="28513"/>
    <lineage>
        <taxon>Eukaryota</taxon>
        <taxon>Viridiplantae</taxon>
        <taxon>Streptophyta</taxon>
        <taxon>Embryophyta</taxon>
        <taxon>Tracheophyta</taxon>
        <taxon>Spermatophyta</taxon>
        <taxon>Magnoliopsida</taxon>
        <taxon>eudicotyledons</taxon>
        <taxon>Gunneridae</taxon>
        <taxon>Pentapetalae</taxon>
        <taxon>asterids</taxon>
        <taxon>lamiids</taxon>
        <taxon>Lamiales</taxon>
        <taxon>Lamiaceae</taxon>
        <taxon>Nepetoideae</taxon>
        <taxon>Mentheae</taxon>
        <taxon>Salviinae</taxon>
        <taxon>Salvia</taxon>
        <taxon>Salvia subgen. Calosphace</taxon>
    </lineage>
</organism>
<gene>
    <name evidence="1" type="ORF">AAHA92_25017</name>
</gene>
<name>A0ABD1G9B1_SALDI</name>
<reference evidence="1 2" key="1">
    <citation type="submission" date="2024-06" db="EMBL/GenBank/DDBJ databases">
        <title>A chromosome level genome sequence of Diviner's sage (Salvia divinorum).</title>
        <authorList>
            <person name="Ford S.A."/>
            <person name="Ro D.-K."/>
            <person name="Ness R.W."/>
            <person name="Phillips M.A."/>
        </authorList>
    </citation>
    <scope>NUCLEOTIDE SEQUENCE [LARGE SCALE GENOMIC DNA]</scope>
    <source>
        <strain evidence="1">SAF-2024a</strain>
        <tissue evidence="1">Leaf</tissue>
    </source>
</reference>